<dbReference type="Proteomes" id="UP000199065">
    <property type="component" value="Unassembled WGS sequence"/>
</dbReference>
<evidence type="ECO:0000256" key="1">
    <source>
        <dbReference type="SAM" id="Phobius"/>
    </source>
</evidence>
<sequence length="74" mass="7919">MLNELATVAAAFPLAEEERRSDWLVYLLFIAAGLLTGGTWSAYQAGHKLITIILAVLAAVALVAAVMWLMGVMT</sequence>
<evidence type="ECO:0000313" key="2">
    <source>
        <dbReference type="EMBL" id="SFG37915.1"/>
    </source>
</evidence>
<feature type="transmembrane region" description="Helical" evidence="1">
    <location>
        <begin position="49"/>
        <end position="70"/>
    </location>
</feature>
<gene>
    <name evidence="2" type="ORF">SAMN05660282_00728</name>
</gene>
<keyword evidence="1" id="KW-1133">Transmembrane helix</keyword>
<reference evidence="2 3" key="1">
    <citation type="submission" date="2016-10" db="EMBL/GenBank/DDBJ databases">
        <authorList>
            <person name="de Groot N.N."/>
        </authorList>
    </citation>
    <scope>NUCLEOTIDE SEQUENCE [LARGE SCALE GENOMIC DNA]</scope>
    <source>
        <strain>J11</strain>
        <strain evidence="3">PG 39</strain>
    </source>
</reference>
<protein>
    <submittedName>
        <fullName evidence="2">Uncharacterized protein</fullName>
    </submittedName>
</protein>
<keyword evidence="1" id="KW-0472">Membrane</keyword>
<accession>A0A1I2RB13</accession>
<keyword evidence="3" id="KW-1185">Reference proteome</keyword>
<dbReference type="STRING" id="185761.SAMN05660282_00728"/>
<proteinExistence type="predicted"/>
<name>A0A1I2RB13_9CORY</name>
<organism evidence="2 3">
    <name type="scientific">Corynebacterium spheniscorum</name>
    <dbReference type="NCBI Taxonomy" id="185761"/>
    <lineage>
        <taxon>Bacteria</taxon>
        <taxon>Bacillati</taxon>
        <taxon>Actinomycetota</taxon>
        <taxon>Actinomycetes</taxon>
        <taxon>Mycobacteriales</taxon>
        <taxon>Corynebacteriaceae</taxon>
        <taxon>Corynebacterium</taxon>
    </lineage>
</organism>
<dbReference type="EMBL" id="FOPJ01000003">
    <property type="protein sequence ID" value="SFG37915.1"/>
    <property type="molecule type" value="Genomic_DNA"/>
</dbReference>
<keyword evidence="1" id="KW-0812">Transmembrane</keyword>
<dbReference type="OrthoDB" id="4419515at2"/>
<evidence type="ECO:0000313" key="3">
    <source>
        <dbReference type="Proteomes" id="UP000199065"/>
    </source>
</evidence>
<dbReference type="AlphaFoldDB" id="A0A1I2RB13"/>
<feature type="transmembrane region" description="Helical" evidence="1">
    <location>
        <begin position="23"/>
        <end position="43"/>
    </location>
</feature>
<dbReference type="RefSeq" id="WP_092284512.1">
    <property type="nucleotide sequence ID" value="NZ_FOPJ01000003.1"/>
</dbReference>